<evidence type="ECO:0000256" key="1">
    <source>
        <dbReference type="SAM" id="Phobius"/>
    </source>
</evidence>
<dbReference type="InterPro" id="IPR032719">
    <property type="entry name" value="WbsX"/>
</dbReference>
<protein>
    <submittedName>
        <fullName evidence="2">Glycoside hydrolase family 99-like domain-containing protein</fullName>
    </submittedName>
</protein>
<dbReference type="Proteomes" id="UP001238096">
    <property type="component" value="Chromosome"/>
</dbReference>
<feature type="transmembrane region" description="Helical" evidence="1">
    <location>
        <begin position="362"/>
        <end position="386"/>
    </location>
</feature>
<dbReference type="Gene3D" id="3.20.20.80">
    <property type="entry name" value="Glycosidases"/>
    <property type="match status" value="1"/>
</dbReference>
<dbReference type="PANTHER" id="PTHR41244">
    <property type="entry name" value="RHAMNAN SYNTHESIS F"/>
    <property type="match status" value="1"/>
</dbReference>
<keyword evidence="1" id="KW-1133">Transmembrane helix</keyword>
<evidence type="ECO:0000313" key="3">
    <source>
        <dbReference type="Proteomes" id="UP001238096"/>
    </source>
</evidence>
<dbReference type="PANTHER" id="PTHR41244:SF1">
    <property type="entry name" value="GLYCOSYLTRANSFERASE"/>
    <property type="match status" value="1"/>
</dbReference>
<name>A0ABY9LH84_9STRE</name>
<feature type="transmembrane region" description="Helical" evidence="1">
    <location>
        <begin position="442"/>
        <end position="460"/>
    </location>
</feature>
<reference evidence="3" key="1">
    <citation type="submission" date="2022-10" db="EMBL/GenBank/DDBJ databases">
        <title>Streptococcus didelphis as causative of fatal infections in opossums (Didelphis albiventris).</title>
        <authorList>
            <person name="Breyer G.M."/>
            <person name="Da Silva M.E.R.J."/>
            <person name="Siqueira F.M."/>
        </authorList>
    </citation>
    <scope>NUCLEOTIDE SEQUENCE [LARGE SCALE GENOMIC DNA]</scope>
    <source>
        <strain evidence="3">LBVP101/21</strain>
    </source>
</reference>
<feature type="transmembrane region" description="Helical" evidence="1">
    <location>
        <begin position="401"/>
        <end position="421"/>
    </location>
</feature>
<keyword evidence="1" id="KW-0472">Membrane</keyword>
<dbReference type="EMBL" id="CP110509">
    <property type="protein sequence ID" value="WMB28207.1"/>
    <property type="molecule type" value="Genomic_DNA"/>
</dbReference>
<accession>A0ABY9LH84</accession>
<dbReference type="RefSeq" id="WP_306675854.1">
    <property type="nucleotide sequence ID" value="NZ_CP110509.1"/>
</dbReference>
<keyword evidence="1" id="KW-0812">Transmembrane</keyword>
<proteinExistence type="predicted"/>
<dbReference type="CDD" id="cd11579">
    <property type="entry name" value="Glyco_tran_WbsX"/>
    <property type="match status" value="1"/>
</dbReference>
<dbReference type="Pfam" id="PF14307">
    <property type="entry name" value="Glyco_tran_WbsX"/>
    <property type="match status" value="1"/>
</dbReference>
<sequence length="461" mass="54917">MTKILALYLPQFHSIKENDEWWGKDFTEWNVVRSASEINKHTKQPKIPKQGYYDLSKKDAIVNQVGLANRYGIDGFVIYNYYSKGKKLLEKPSEIILKNPNINIDYCFSWANHDWMRTWFSYNREMLRKQEYAGTDEEIYDHFKYLLKFFKDKRYIKIDNKPVFVIYNYEDIPNFERYIEIWNAKAISEGFSGIYFVQTLGGKNLVWNKKYFDSCFDFEPTFTTFNDMKHVHTYHKIKRFLKRELKLNIMTNFFNYDKVCTIMENRVYSEKEHCYGMFGEWDNTPRHKSNGTIFMNFSIERFKRCFEIQYKKSIDNNHSFLVFDAWNEWGEGAILEPDNFYDLEKLKVIKEIKNHYEKNKTIYSILQVGTSNFVTILVGILTGFIVPKLLSIEGYGVYKTFTLYLTYIGLCSLGIVDGIVLEYGGKDYDQLNKTLFRSYFKGFAVINFIFAFILSLISFFS</sequence>
<gene>
    <name evidence="2" type="ORF">N1496_00330</name>
</gene>
<keyword evidence="3" id="KW-1185">Reference proteome</keyword>
<evidence type="ECO:0000313" key="2">
    <source>
        <dbReference type="EMBL" id="WMB28207.1"/>
    </source>
</evidence>
<organism evidence="2 3">
    <name type="scientific">Streptococcus didelphis</name>
    <dbReference type="NCBI Taxonomy" id="102886"/>
    <lineage>
        <taxon>Bacteria</taxon>
        <taxon>Bacillati</taxon>
        <taxon>Bacillota</taxon>
        <taxon>Bacilli</taxon>
        <taxon>Lactobacillales</taxon>
        <taxon>Streptococcaceae</taxon>
        <taxon>Streptococcus</taxon>
    </lineage>
</organism>